<dbReference type="SUPFAM" id="SSF56954">
    <property type="entry name" value="Outer membrane efflux proteins (OEP)"/>
    <property type="match status" value="1"/>
</dbReference>
<evidence type="ECO:0000256" key="5">
    <source>
        <dbReference type="ARBA" id="ARBA00022692"/>
    </source>
</evidence>
<comment type="caution">
    <text evidence="10">The sequence shown here is derived from an EMBL/GenBank/DDBJ whole genome shotgun (WGS) entry which is preliminary data.</text>
</comment>
<gene>
    <name evidence="10" type="ORF">AB6724_13545</name>
</gene>
<feature type="coiled-coil region" evidence="8">
    <location>
        <begin position="220"/>
        <end position="247"/>
    </location>
</feature>
<sequence length="476" mass="50767">MHSSCFPLALSLLAGATLPALAQSPATATALSFEQARAALMERSEQLAASAKAVDSARLRREGMQGLGGPSVAITGIGYRYSANVDLDLDPARRALGNSISYLPPQLGGAVAQLPSLPANYDLQRQSNVASASLSAVWPVYMGGLGDAVRGELDAMTDEALADAATSAGQLHTLLVQRYFGTQLAERAATLRHRALEGVRAHDDAAQHMLKAGVIAQVERLQASAALADAQQQARKADDDARLARSALLRTVHVANGVGGVRPSSPLFVSSEALPPLQQFLDAAQSRHPGLSKVAAKRRQAESLHDATEALRKPQVLAFGMREGNTSGKPNWVAGVAVRWTLWDSIDRDKLSAAGQRKVEQAELTDAQVRSDIALLVEKNWLAVEQSRILYLSGQAQEDLARELLRLRKAGLKEGTSTALELIDAQLNLAKVQTERAAAANQYVQALAALLESTGQTDDFTRYMARADIQIKADAP</sequence>
<dbReference type="Proteomes" id="UP001561046">
    <property type="component" value="Unassembled WGS sequence"/>
</dbReference>
<dbReference type="Pfam" id="PF02321">
    <property type="entry name" value="OEP"/>
    <property type="match status" value="1"/>
</dbReference>
<evidence type="ECO:0000256" key="4">
    <source>
        <dbReference type="ARBA" id="ARBA00022452"/>
    </source>
</evidence>
<evidence type="ECO:0000256" key="3">
    <source>
        <dbReference type="ARBA" id="ARBA00022448"/>
    </source>
</evidence>
<evidence type="ECO:0000256" key="1">
    <source>
        <dbReference type="ARBA" id="ARBA00004442"/>
    </source>
</evidence>
<keyword evidence="7" id="KW-0998">Cell outer membrane</keyword>
<keyword evidence="11" id="KW-1185">Reference proteome</keyword>
<comment type="subcellular location">
    <subcellularLocation>
        <location evidence="1">Cell outer membrane</location>
    </subcellularLocation>
</comment>
<evidence type="ECO:0000313" key="11">
    <source>
        <dbReference type="Proteomes" id="UP001561046"/>
    </source>
</evidence>
<accession>A0ABV3ZWN4</accession>
<dbReference type="InterPro" id="IPR051906">
    <property type="entry name" value="TolC-like"/>
</dbReference>
<evidence type="ECO:0000256" key="2">
    <source>
        <dbReference type="ARBA" id="ARBA00007613"/>
    </source>
</evidence>
<protein>
    <submittedName>
        <fullName evidence="10">TolC family protein</fullName>
    </submittedName>
</protein>
<dbReference type="PANTHER" id="PTHR30026:SF5">
    <property type="entry name" value="ABC-TYPE EFFLUX SYSTEM SECRETIN COMPONENT"/>
    <property type="match status" value="1"/>
</dbReference>
<keyword evidence="4" id="KW-1134">Transmembrane beta strand</keyword>
<name>A0ABV3ZWN4_9BURK</name>
<keyword evidence="5" id="KW-0812">Transmembrane</keyword>
<dbReference type="PANTHER" id="PTHR30026">
    <property type="entry name" value="OUTER MEMBRANE PROTEIN TOLC"/>
    <property type="match status" value="1"/>
</dbReference>
<dbReference type="RefSeq" id="WP_369339058.1">
    <property type="nucleotide sequence ID" value="NZ_JBFYGN010000015.1"/>
</dbReference>
<dbReference type="InterPro" id="IPR003423">
    <property type="entry name" value="OMP_efflux"/>
</dbReference>
<evidence type="ECO:0000313" key="10">
    <source>
        <dbReference type="EMBL" id="MEX8193863.1"/>
    </source>
</evidence>
<evidence type="ECO:0000256" key="8">
    <source>
        <dbReference type="SAM" id="Coils"/>
    </source>
</evidence>
<keyword evidence="6" id="KW-0472">Membrane</keyword>
<evidence type="ECO:0000256" key="6">
    <source>
        <dbReference type="ARBA" id="ARBA00023136"/>
    </source>
</evidence>
<keyword evidence="9" id="KW-0732">Signal</keyword>
<comment type="similarity">
    <text evidence="2">Belongs to the outer membrane factor (OMF) (TC 1.B.17) family.</text>
</comment>
<reference evidence="10 11" key="1">
    <citation type="journal article" date="2013" name="Int. J. Syst. Evol. Microbiol.">
        <title>Comamonas guangdongensis sp. nov., isolated from subterranean forest sediment, and emended description of the genus Comamonas.</title>
        <authorList>
            <person name="Zhang J."/>
            <person name="Wang Y."/>
            <person name="Zhou S."/>
            <person name="Wu C."/>
            <person name="He J."/>
            <person name="Li F."/>
        </authorList>
    </citation>
    <scope>NUCLEOTIDE SEQUENCE [LARGE SCALE GENOMIC DNA]</scope>
    <source>
        <strain evidence="10 11">CCTCC AB2011133</strain>
    </source>
</reference>
<organism evidence="10 11">
    <name type="scientific">Comamonas guangdongensis</name>
    <dbReference type="NCBI Taxonomy" id="510515"/>
    <lineage>
        <taxon>Bacteria</taxon>
        <taxon>Pseudomonadati</taxon>
        <taxon>Pseudomonadota</taxon>
        <taxon>Betaproteobacteria</taxon>
        <taxon>Burkholderiales</taxon>
        <taxon>Comamonadaceae</taxon>
        <taxon>Comamonas</taxon>
    </lineage>
</organism>
<dbReference type="Gene3D" id="1.20.1600.10">
    <property type="entry name" value="Outer membrane efflux proteins (OEP)"/>
    <property type="match status" value="1"/>
</dbReference>
<feature type="signal peptide" evidence="9">
    <location>
        <begin position="1"/>
        <end position="22"/>
    </location>
</feature>
<keyword evidence="8" id="KW-0175">Coiled coil</keyword>
<evidence type="ECO:0000256" key="9">
    <source>
        <dbReference type="SAM" id="SignalP"/>
    </source>
</evidence>
<dbReference type="EMBL" id="JBFYGN010000015">
    <property type="protein sequence ID" value="MEX8193863.1"/>
    <property type="molecule type" value="Genomic_DNA"/>
</dbReference>
<keyword evidence="3" id="KW-0813">Transport</keyword>
<proteinExistence type="inferred from homology"/>
<evidence type="ECO:0000256" key="7">
    <source>
        <dbReference type="ARBA" id="ARBA00023237"/>
    </source>
</evidence>
<feature type="chain" id="PRO_5045297271" evidence="9">
    <location>
        <begin position="23"/>
        <end position="476"/>
    </location>
</feature>